<evidence type="ECO:0000313" key="3">
    <source>
        <dbReference type="Proteomes" id="UP000693972"/>
    </source>
</evidence>
<dbReference type="EMBL" id="JAIMBW010000001">
    <property type="protein sequence ID" value="MBY4891839.1"/>
    <property type="molecule type" value="Genomic_DNA"/>
</dbReference>
<reference evidence="2 3" key="1">
    <citation type="submission" date="2021-07" db="EMBL/GenBank/DDBJ databases">
        <title>Karlodiniumbacter phycospheric gen. nov., sp. nov., a phycosphere bacterium isolated from karlodinium veneficum.</title>
        <authorList>
            <person name="Peng Y."/>
            <person name="Jiang L."/>
            <person name="Lee J."/>
        </authorList>
    </citation>
    <scope>NUCLEOTIDE SEQUENCE</scope>
    <source>
        <strain evidence="2 3">N5</strain>
    </source>
</reference>
<dbReference type="AlphaFoldDB" id="A0A975YGR7"/>
<evidence type="ECO:0000313" key="2">
    <source>
        <dbReference type="EMBL" id="QXL88611.1"/>
    </source>
</evidence>
<protein>
    <submittedName>
        <fullName evidence="2">Uncharacterized protein</fullName>
    </submittedName>
</protein>
<feature type="region of interest" description="Disordered" evidence="1">
    <location>
        <begin position="36"/>
        <end position="62"/>
    </location>
</feature>
<keyword evidence="3" id="KW-1185">Reference proteome</keyword>
<gene>
    <name evidence="2" type="ORF">KUL25_03575</name>
</gene>
<name>A0A975YGR7_9RHOB</name>
<feature type="compositionally biased region" description="Basic and acidic residues" evidence="1">
    <location>
        <begin position="36"/>
        <end position="54"/>
    </location>
</feature>
<dbReference type="EMBL" id="CP078073">
    <property type="protein sequence ID" value="QXL88611.1"/>
    <property type="molecule type" value="Genomic_DNA"/>
</dbReference>
<dbReference type="Proteomes" id="UP000693972">
    <property type="component" value="Unassembled WGS sequence"/>
</dbReference>
<evidence type="ECO:0000256" key="1">
    <source>
        <dbReference type="SAM" id="MobiDB-lite"/>
    </source>
</evidence>
<organism evidence="2">
    <name type="scientific">Gymnodinialimonas phycosphaerae</name>
    <dbReference type="NCBI Taxonomy" id="2841589"/>
    <lineage>
        <taxon>Bacteria</taxon>
        <taxon>Pseudomonadati</taxon>
        <taxon>Pseudomonadota</taxon>
        <taxon>Alphaproteobacteria</taxon>
        <taxon>Rhodobacterales</taxon>
        <taxon>Paracoccaceae</taxon>
        <taxon>Gymnodinialimonas</taxon>
    </lineage>
</organism>
<sequence>MTDKAKTETLTDADLDDVQGGYEKIEWTVRKDSGEAHLKGADGKGLKQQRDGDGYLKITMEN</sequence>
<proteinExistence type="predicted"/>
<dbReference type="RefSeq" id="WP_257891680.1">
    <property type="nucleotide sequence ID" value="NZ_JAIMBW010000001.1"/>
</dbReference>
<accession>A0A975YGR7</accession>